<dbReference type="Gramene" id="EFJ17678">
    <property type="protein sequence ID" value="EFJ17678"/>
    <property type="gene ID" value="SELMODRAFT_420542"/>
</dbReference>
<organism evidence="2">
    <name type="scientific">Selaginella moellendorffii</name>
    <name type="common">Spikemoss</name>
    <dbReference type="NCBI Taxonomy" id="88036"/>
    <lineage>
        <taxon>Eukaryota</taxon>
        <taxon>Viridiplantae</taxon>
        <taxon>Streptophyta</taxon>
        <taxon>Embryophyta</taxon>
        <taxon>Tracheophyta</taxon>
        <taxon>Lycopodiopsida</taxon>
        <taxon>Selaginellales</taxon>
        <taxon>Selaginellaceae</taxon>
        <taxon>Selaginella</taxon>
    </lineage>
</organism>
<evidence type="ECO:0000313" key="2">
    <source>
        <dbReference type="Proteomes" id="UP000001514"/>
    </source>
</evidence>
<dbReference type="HOGENOM" id="CLU_673363_0_0_1"/>
<sequence>MRFDAAEMDLAAASTLEPALQSAWIQRLKRGSSRKEHGDEGLQIPLGKLELGGENGLEIGGLETSRDQVQAMSKELLIRINSKVGLDENGKDFNPGAKLCAIQRSPRGFGSFRVKLSGVKFRKPPLPPAPKAGKADAVEAHKRKERIARIHGVDVTLEQQHRNGTDGKRRDLLAEFALRLDIKEKPTPLGTFHIVDRKKNPSLRKDRRLATLVSPISVAAAVTEDHDAVGSITASLTSEVLKLEASRHSAVGARTDPSSMEGNLSESRTLSTTYCGSSPYPCPAPSWTCSRGSEQPERRDTIEQEAEACFATEKRRREASVALSKEMVPSTVVKRSRISVGEATLAGPWLNRWRESGESKPGKVQSVTQALGKKQTLLHGSEPPSAAAFAIVGAAVRQLQSYSLGQSTT</sequence>
<name>D8SCC0_SELML</name>
<dbReference type="Proteomes" id="UP000001514">
    <property type="component" value="Unassembled WGS sequence"/>
</dbReference>
<dbReference type="KEGG" id="smo:SELMODRAFT_420542"/>
<proteinExistence type="predicted"/>
<reference evidence="1 2" key="1">
    <citation type="journal article" date="2011" name="Science">
        <title>The Selaginella genome identifies genetic changes associated with the evolution of vascular plants.</title>
        <authorList>
            <person name="Banks J.A."/>
            <person name="Nishiyama T."/>
            <person name="Hasebe M."/>
            <person name="Bowman J.L."/>
            <person name="Gribskov M."/>
            <person name="dePamphilis C."/>
            <person name="Albert V.A."/>
            <person name="Aono N."/>
            <person name="Aoyama T."/>
            <person name="Ambrose B.A."/>
            <person name="Ashton N.W."/>
            <person name="Axtell M.J."/>
            <person name="Barker E."/>
            <person name="Barker M.S."/>
            <person name="Bennetzen J.L."/>
            <person name="Bonawitz N.D."/>
            <person name="Chapple C."/>
            <person name="Cheng C."/>
            <person name="Correa L.G."/>
            <person name="Dacre M."/>
            <person name="DeBarry J."/>
            <person name="Dreyer I."/>
            <person name="Elias M."/>
            <person name="Engstrom E.M."/>
            <person name="Estelle M."/>
            <person name="Feng L."/>
            <person name="Finet C."/>
            <person name="Floyd S.K."/>
            <person name="Frommer W.B."/>
            <person name="Fujita T."/>
            <person name="Gramzow L."/>
            <person name="Gutensohn M."/>
            <person name="Harholt J."/>
            <person name="Hattori M."/>
            <person name="Heyl A."/>
            <person name="Hirai T."/>
            <person name="Hiwatashi Y."/>
            <person name="Ishikawa M."/>
            <person name="Iwata M."/>
            <person name="Karol K.G."/>
            <person name="Koehler B."/>
            <person name="Kolukisaoglu U."/>
            <person name="Kubo M."/>
            <person name="Kurata T."/>
            <person name="Lalonde S."/>
            <person name="Li K."/>
            <person name="Li Y."/>
            <person name="Litt A."/>
            <person name="Lyons E."/>
            <person name="Manning G."/>
            <person name="Maruyama T."/>
            <person name="Michael T.P."/>
            <person name="Mikami K."/>
            <person name="Miyazaki S."/>
            <person name="Morinaga S."/>
            <person name="Murata T."/>
            <person name="Mueller-Roeber B."/>
            <person name="Nelson D.R."/>
            <person name="Obara M."/>
            <person name="Oguri Y."/>
            <person name="Olmstead R.G."/>
            <person name="Onodera N."/>
            <person name="Petersen B.L."/>
            <person name="Pils B."/>
            <person name="Prigge M."/>
            <person name="Rensing S.A."/>
            <person name="Riano-Pachon D.M."/>
            <person name="Roberts A.W."/>
            <person name="Sato Y."/>
            <person name="Scheller H.V."/>
            <person name="Schulz B."/>
            <person name="Schulz C."/>
            <person name="Shakirov E.V."/>
            <person name="Shibagaki N."/>
            <person name="Shinohara N."/>
            <person name="Shippen D.E."/>
            <person name="Soerensen I."/>
            <person name="Sotooka R."/>
            <person name="Sugimoto N."/>
            <person name="Sugita M."/>
            <person name="Sumikawa N."/>
            <person name="Tanurdzic M."/>
            <person name="Theissen G."/>
            <person name="Ulvskov P."/>
            <person name="Wakazuki S."/>
            <person name="Weng J.K."/>
            <person name="Willats W.W."/>
            <person name="Wipf D."/>
            <person name="Wolf P.G."/>
            <person name="Yang L."/>
            <person name="Zimmer A.D."/>
            <person name="Zhu Q."/>
            <person name="Mitros T."/>
            <person name="Hellsten U."/>
            <person name="Loque D."/>
            <person name="Otillar R."/>
            <person name="Salamov A."/>
            <person name="Schmutz J."/>
            <person name="Shapiro H."/>
            <person name="Lindquist E."/>
            <person name="Lucas S."/>
            <person name="Rokhsar D."/>
            <person name="Grigoriev I.V."/>
        </authorList>
    </citation>
    <scope>NUCLEOTIDE SEQUENCE [LARGE SCALE GENOMIC DNA]</scope>
</reference>
<dbReference type="EMBL" id="GL377612">
    <property type="protein sequence ID" value="EFJ17678.1"/>
    <property type="molecule type" value="Genomic_DNA"/>
</dbReference>
<evidence type="ECO:0000313" key="1">
    <source>
        <dbReference type="EMBL" id="EFJ17678.1"/>
    </source>
</evidence>
<dbReference type="InParanoid" id="D8SCC0"/>
<protein>
    <submittedName>
        <fullName evidence="1">Uncharacterized protein</fullName>
    </submittedName>
</protein>
<keyword evidence="2" id="KW-1185">Reference proteome</keyword>
<gene>
    <name evidence="1" type="ORF">SELMODRAFT_420542</name>
</gene>
<dbReference type="AlphaFoldDB" id="D8SCC0"/>
<accession>D8SCC0</accession>